<dbReference type="CDD" id="cd00161">
    <property type="entry name" value="beta-trefoil_Ricin-like"/>
    <property type="match status" value="1"/>
</dbReference>
<dbReference type="SUPFAM" id="SSF51126">
    <property type="entry name" value="Pectin lyase-like"/>
    <property type="match status" value="1"/>
</dbReference>
<dbReference type="AlphaFoldDB" id="A0AAP3E4C9"/>
<reference evidence="3" key="1">
    <citation type="submission" date="2022-09" db="EMBL/GenBank/DDBJ databases">
        <title>Enrichment on poylsaccharides allowed isolation of novel metabolic and taxonomic groups of Haloarchaea.</title>
        <authorList>
            <person name="Sorokin D.Y."/>
            <person name="Elcheninov A.G."/>
            <person name="Khizhniak T.V."/>
            <person name="Kolganova T.V."/>
            <person name="Kublanov I.V."/>
        </authorList>
    </citation>
    <scope>NUCLEOTIDE SEQUENCE</scope>
    <source>
        <strain evidence="3">AArc-xg1-1</strain>
    </source>
</reference>
<dbReference type="InterPro" id="IPR012334">
    <property type="entry name" value="Pectin_lyas_fold"/>
</dbReference>
<protein>
    <submittedName>
        <fullName evidence="3">RICIN domain-containing protein</fullName>
    </submittedName>
</protein>
<dbReference type="SMART" id="SM00458">
    <property type="entry name" value="RICIN"/>
    <property type="match status" value="1"/>
</dbReference>
<dbReference type="RefSeq" id="WP_338006437.1">
    <property type="nucleotide sequence ID" value="NZ_JAOPKA010000035.1"/>
</dbReference>
<feature type="region of interest" description="Disordered" evidence="1">
    <location>
        <begin position="535"/>
        <end position="558"/>
    </location>
</feature>
<evidence type="ECO:0000313" key="4">
    <source>
        <dbReference type="Proteomes" id="UP001321018"/>
    </source>
</evidence>
<accession>A0AAP3E4C9</accession>
<dbReference type="Pfam" id="PF05048">
    <property type="entry name" value="NosD"/>
    <property type="match status" value="1"/>
</dbReference>
<evidence type="ECO:0000313" key="3">
    <source>
        <dbReference type="EMBL" id="MCU4744636.1"/>
    </source>
</evidence>
<proteinExistence type="predicted"/>
<dbReference type="Gene3D" id="2.160.20.10">
    <property type="entry name" value="Single-stranded right-handed beta-helix, Pectin lyase-like"/>
    <property type="match status" value="2"/>
</dbReference>
<feature type="compositionally biased region" description="Basic and acidic residues" evidence="1">
    <location>
        <begin position="1"/>
        <end position="16"/>
    </location>
</feature>
<gene>
    <name evidence="3" type="ORF">OB960_25025</name>
</gene>
<dbReference type="InterPro" id="IPR011050">
    <property type="entry name" value="Pectin_lyase_fold/virulence"/>
</dbReference>
<feature type="region of interest" description="Disordered" evidence="1">
    <location>
        <begin position="1"/>
        <end position="23"/>
    </location>
</feature>
<dbReference type="SUPFAM" id="SSF50370">
    <property type="entry name" value="Ricin B-like lectins"/>
    <property type="match status" value="1"/>
</dbReference>
<dbReference type="Gene3D" id="2.80.10.50">
    <property type="match status" value="2"/>
</dbReference>
<evidence type="ECO:0000256" key="1">
    <source>
        <dbReference type="SAM" id="MobiDB-lite"/>
    </source>
</evidence>
<dbReference type="InterPro" id="IPR000772">
    <property type="entry name" value="Ricin_B_lectin"/>
</dbReference>
<name>A0AAP3E4C9_9EURY</name>
<feature type="compositionally biased region" description="Polar residues" evidence="1">
    <location>
        <begin position="539"/>
        <end position="558"/>
    </location>
</feature>
<dbReference type="EMBL" id="JAOPKA010000035">
    <property type="protein sequence ID" value="MCU4744636.1"/>
    <property type="molecule type" value="Genomic_DNA"/>
</dbReference>
<dbReference type="SMART" id="SM00710">
    <property type="entry name" value="PbH1"/>
    <property type="match status" value="6"/>
</dbReference>
<dbReference type="PROSITE" id="PS50231">
    <property type="entry name" value="RICIN_B_LECTIN"/>
    <property type="match status" value="1"/>
</dbReference>
<evidence type="ECO:0000259" key="2">
    <source>
        <dbReference type="SMART" id="SM00458"/>
    </source>
</evidence>
<feature type="domain" description="Ricin B lectin" evidence="2">
    <location>
        <begin position="419"/>
        <end position="556"/>
    </location>
</feature>
<dbReference type="InterPro" id="IPR035992">
    <property type="entry name" value="Ricin_B-like_lectins"/>
</dbReference>
<comment type="caution">
    <text evidence="3">The sequence shown here is derived from an EMBL/GenBank/DDBJ whole genome shotgun (WGS) entry which is preliminary data.</text>
</comment>
<dbReference type="InterPro" id="IPR006626">
    <property type="entry name" value="PbH1"/>
</dbReference>
<dbReference type="InterPro" id="IPR007742">
    <property type="entry name" value="NosD_dom"/>
</dbReference>
<dbReference type="Pfam" id="PF14200">
    <property type="entry name" value="RicinB_lectin_2"/>
    <property type="match status" value="2"/>
</dbReference>
<sequence>MTRSDLSDDSERHSEEIDTGSRTVTSLTRRRALGVLGAGLVTGGVGTVSADDHDAIVYESGSDFVAENGGSTVYAGGDFIAAIQAAVDSLTTGRTTKETVRVDASGYTGSASSAKAVDLPSYTVLDVPGSIDVDDSGEPWIIPVRARSVESIEIPRLNVTGNPRYGIFVRSCSDVTIGNVNMDLSSGLGIRIDDRDGGRTQNVSLDYAHVSGSSTHAVETYGVDDIDIGTVETYDTGGCGLLLNDTAYATVDHVDATRADEGGGYAGFRCANDAGPDITVDRVDAVDCGRGIFTVSGSHGISISNVSVEGCGAGALIQDTRNTTISGGSITDNAGEGIRIDSRSSDDHHHTRDVTIEYLQIEGNDYGVYETGPDTEHNAITDNDFCDNGTDIETYASSTTVSGNSSCGDGGSGGGSISTGTYRVTNANSGQYLEVDAAGTSDGDNIQQWSDTGHACQEWYVEDVGGGEYRFENAHSGKVMDVYGASSDDGADIIQWEDGGGANQRWYVWEDAAGEYAIESVDSGKLAEVEAASSDEGANVQQWEDNGGSHQRWTFTQV</sequence>
<organism evidence="3 4">
    <name type="scientific">Natronoglomus mannanivorans</name>
    <dbReference type="NCBI Taxonomy" id="2979990"/>
    <lineage>
        <taxon>Archaea</taxon>
        <taxon>Methanobacteriati</taxon>
        <taxon>Methanobacteriota</taxon>
        <taxon>Stenosarchaea group</taxon>
        <taxon>Halobacteria</taxon>
        <taxon>Halobacteriales</taxon>
        <taxon>Natrialbaceae</taxon>
        <taxon>Natronoglomus</taxon>
    </lineage>
</organism>
<dbReference type="Proteomes" id="UP001321018">
    <property type="component" value="Unassembled WGS sequence"/>
</dbReference>